<gene>
    <name evidence="1" type="ORF">G3I39_00775</name>
</gene>
<evidence type="ECO:0000313" key="1">
    <source>
        <dbReference type="EMBL" id="NEB65611.1"/>
    </source>
</evidence>
<feature type="non-terminal residue" evidence="1">
    <location>
        <position position="1"/>
    </location>
</feature>
<comment type="caution">
    <text evidence="1">The sequence shown here is derived from an EMBL/GenBank/DDBJ whole genome shotgun (WGS) entry which is preliminary data.</text>
</comment>
<evidence type="ECO:0000313" key="2">
    <source>
        <dbReference type="Proteomes" id="UP000471648"/>
    </source>
</evidence>
<organism evidence="1 2">
    <name type="scientific">Streptomyces microflavus</name>
    <name type="common">Streptomyces lipmanii</name>
    <dbReference type="NCBI Taxonomy" id="1919"/>
    <lineage>
        <taxon>Bacteria</taxon>
        <taxon>Bacillati</taxon>
        <taxon>Actinomycetota</taxon>
        <taxon>Actinomycetes</taxon>
        <taxon>Kitasatosporales</taxon>
        <taxon>Streptomycetaceae</taxon>
        <taxon>Streptomyces</taxon>
    </lineage>
</organism>
<dbReference type="EMBL" id="JAAGME010000009">
    <property type="protein sequence ID" value="NEB65611.1"/>
    <property type="molecule type" value="Genomic_DNA"/>
</dbReference>
<dbReference type="Proteomes" id="UP000471648">
    <property type="component" value="Unassembled WGS sequence"/>
</dbReference>
<proteinExistence type="predicted"/>
<accession>A0A6N9V681</accession>
<sequence>AELTGWAAEPGGPVRSQLYGLHGWEAPEEVRAPQGTAFTRWAVLPRLGVDVAGTVVLVALASLTAEPDAGPLEAVVDHVGVRSGPDGDTVEAGWAEDGTRTRIVFGREAVSVDHS</sequence>
<name>A0A6N9V681_STRMI</name>
<dbReference type="AlphaFoldDB" id="A0A6N9V681"/>
<protein>
    <submittedName>
        <fullName evidence="1">Uncharacterized protein</fullName>
    </submittedName>
</protein>
<reference evidence="1 2" key="1">
    <citation type="submission" date="2020-01" db="EMBL/GenBank/DDBJ databases">
        <title>Insect and environment-associated Actinomycetes.</title>
        <authorList>
            <person name="Currrie C."/>
            <person name="Chevrette M."/>
            <person name="Carlson C."/>
            <person name="Stubbendieck R."/>
            <person name="Wendt-Pienkowski E."/>
        </authorList>
    </citation>
    <scope>NUCLEOTIDE SEQUENCE [LARGE SCALE GENOMIC DNA]</scope>
    <source>
        <strain evidence="1 2">SID14438</strain>
    </source>
</reference>